<dbReference type="GO" id="GO:0003729">
    <property type="term" value="F:mRNA binding"/>
    <property type="evidence" value="ECO:0007669"/>
    <property type="project" value="InterPro"/>
</dbReference>
<comment type="similarity">
    <text evidence="2">Belongs to the EDC3 family.</text>
</comment>
<evidence type="ECO:0000313" key="9">
    <source>
        <dbReference type="EMBL" id="JAS92555.1"/>
    </source>
</evidence>
<evidence type="ECO:0000259" key="7">
    <source>
        <dbReference type="PROSITE" id="PS51512"/>
    </source>
</evidence>
<feature type="region of interest" description="Disordered" evidence="5">
    <location>
        <begin position="92"/>
        <end position="119"/>
    </location>
</feature>
<gene>
    <name evidence="9" type="ORF">g.20950</name>
    <name evidence="8" type="ORF">g.20951</name>
</gene>
<dbReference type="Pfam" id="PF09532">
    <property type="entry name" value="FDF"/>
    <property type="match status" value="1"/>
</dbReference>
<dbReference type="GO" id="GO:0000932">
    <property type="term" value="C:P-body"/>
    <property type="evidence" value="ECO:0007669"/>
    <property type="project" value="UniProtKB-SubCell"/>
</dbReference>
<dbReference type="InterPro" id="IPR025762">
    <property type="entry name" value="DFDF"/>
</dbReference>
<dbReference type="SMART" id="SM01199">
    <property type="entry name" value="FDF"/>
    <property type="match status" value="1"/>
</dbReference>
<accession>A0A1B6IRT6</accession>
<dbReference type="Gene3D" id="2.30.30.100">
    <property type="match status" value="1"/>
</dbReference>
<dbReference type="Pfam" id="PF12701">
    <property type="entry name" value="LSM14"/>
    <property type="match status" value="1"/>
</dbReference>
<evidence type="ECO:0000256" key="3">
    <source>
        <dbReference type="ARBA" id="ARBA00015797"/>
    </source>
</evidence>
<dbReference type="InterPro" id="IPR019050">
    <property type="entry name" value="FDF_dom"/>
</dbReference>
<feature type="domain" description="YjeF N-terminal" evidence="6">
    <location>
        <begin position="238"/>
        <end position="435"/>
    </location>
</feature>
<dbReference type="GO" id="GO:0031087">
    <property type="term" value="P:deadenylation-independent decapping of nuclear-transcribed mRNA"/>
    <property type="evidence" value="ECO:0007669"/>
    <property type="project" value="InterPro"/>
</dbReference>
<dbReference type="EMBL" id="GECU01015151">
    <property type="protein sequence ID" value="JAS92555.1"/>
    <property type="molecule type" value="Transcribed_RNA"/>
</dbReference>
<name>A0A1B6IRT6_9HEMI</name>
<dbReference type="SMART" id="SM01271">
    <property type="entry name" value="LSM14"/>
    <property type="match status" value="1"/>
</dbReference>
<evidence type="ECO:0000256" key="4">
    <source>
        <dbReference type="ARBA" id="ARBA00022490"/>
    </source>
</evidence>
<dbReference type="Gene3D" id="3.40.50.10260">
    <property type="entry name" value="YjeF N-terminal domain"/>
    <property type="match status" value="1"/>
</dbReference>
<dbReference type="InterPro" id="IPR025609">
    <property type="entry name" value="Lsm14-like_N"/>
</dbReference>
<keyword evidence="4" id="KW-0963">Cytoplasm</keyword>
<organism evidence="8">
    <name type="scientific">Homalodisca liturata</name>
    <dbReference type="NCBI Taxonomy" id="320908"/>
    <lineage>
        <taxon>Eukaryota</taxon>
        <taxon>Metazoa</taxon>
        <taxon>Ecdysozoa</taxon>
        <taxon>Arthropoda</taxon>
        <taxon>Hexapoda</taxon>
        <taxon>Insecta</taxon>
        <taxon>Pterygota</taxon>
        <taxon>Neoptera</taxon>
        <taxon>Paraneoptera</taxon>
        <taxon>Hemiptera</taxon>
        <taxon>Auchenorrhyncha</taxon>
        <taxon>Membracoidea</taxon>
        <taxon>Cicadellidae</taxon>
        <taxon>Cicadellinae</taxon>
        <taxon>Proconiini</taxon>
        <taxon>Homalodisca</taxon>
    </lineage>
</organism>
<dbReference type="GO" id="GO:0033962">
    <property type="term" value="P:P-body assembly"/>
    <property type="evidence" value="ECO:0007669"/>
    <property type="project" value="TreeGrafter"/>
</dbReference>
<dbReference type="PROSITE" id="PS51385">
    <property type="entry name" value="YJEF_N"/>
    <property type="match status" value="1"/>
</dbReference>
<comment type="subcellular location">
    <subcellularLocation>
        <location evidence="1">Cytoplasm</location>
        <location evidence="1">P-body</location>
    </subcellularLocation>
</comment>
<evidence type="ECO:0000313" key="8">
    <source>
        <dbReference type="EMBL" id="JAS89641.1"/>
    </source>
</evidence>
<dbReference type="Pfam" id="PF03853">
    <property type="entry name" value="YjeF_N"/>
    <property type="match status" value="1"/>
</dbReference>
<dbReference type="AlphaFoldDB" id="A0A1B6IRT6"/>
<dbReference type="CDD" id="cd01737">
    <property type="entry name" value="LSm16_N"/>
    <property type="match status" value="1"/>
</dbReference>
<proteinExistence type="inferred from homology"/>
<dbReference type="InterPro" id="IPR036652">
    <property type="entry name" value="YjeF_N_dom_sf"/>
</dbReference>
<evidence type="ECO:0000256" key="2">
    <source>
        <dbReference type="ARBA" id="ARBA00006610"/>
    </source>
</evidence>
<dbReference type="InterPro" id="IPR004443">
    <property type="entry name" value="YjeF_N_dom"/>
</dbReference>
<dbReference type="PROSITE" id="PS51512">
    <property type="entry name" value="DFDF"/>
    <property type="match status" value="1"/>
</dbReference>
<dbReference type="PANTHER" id="PTHR13612:SF0">
    <property type="entry name" value="ENHANCER OF MRNA-DECAPPING PROTEIN 3"/>
    <property type="match status" value="1"/>
</dbReference>
<evidence type="ECO:0000256" key="5">
    <source>
        <dbReference type="SAM" id="MobiDB-lite"/>
    </source>
</evidence>
<dbReference type="PANTHER" id="PTHR13612">
    <property type="entry name" value="ENHANCER OF MRNA-DECAPPING PROTEIN 3"/>
    <property type="match status" value="1"/>
</dbReference>
<evidence type="ECO:0000259" key="6">
    <source>
        <dbReference type="PROSITE" id="PS51385"/>
    </source>
</evidence>
<sequence length="457" mass="50760">MASKWNGCTVSVTCINRLGVYQGLVSDVNPETQTILLSKPFKNGIPCEDHQVALSAHIIEEIKIIENVSEPSKATVSKPVAKRAHRPVSENIAHFRPGPSLNNTPAKQFSKPPPNIESPRKALNDADTFQSALFINSNKKNPRHKWTERDEACFGEPIKPHLMKEFDFEKNLALFNKQAVFDKINAQQRPDLVRQTDRSHRGYKTEDTPTRFRQILVPQTGPKEYITDEGMVVPSISASLRDQLFALAQDTEFTFARQAELIGRAVAEIAIPLLGGPHRLNPLNNQQKPLVVVMVGSHRPGALGVNAARQLASQGVDTIVFLSHPMFYDDNVDQELNLFRQTGHKITDTIHELPPSGVDLVVIALADERTQKVPRHVANWVSDSKSVLLAVDPPAHGTPGIPVKYSLVPCLPLAHSPDNGKLFLVNLTIPHKVFTQLSIRYRSPFGPKFVIPLHSKD</sequence>
<dbReference type="EMBL" id="GECU01018065">
    <property type="protein sequence ID" value="JAS89641.1"/>
    <property type="molecule type" value="Transcribed_RNA"/>
</dbReference>
<feature type="domain" description="DFDF" evidence="7">
    <location>
        <begin position="154"/>
        <end position="190"/>
    </location>
</feature>
<dbReference type="InterPro" id="IPR034107">
    <property type="entry name" value="Lsm16_N"/>
</dbReference>
<dbReference type="SUPFAM" id="SSF64153">
    <property type="entry name" value="YjeF N-terminal domain-like"/>
    <property type="match status" value="1"/>
</dbReference>
<protein>
    <recommendedName>
        <fullName evidence="3">Enhancer of mRNA-decapping protein 3</fullName>
    </recommendedName>
</protein>
<evidence type="ECO:0000256" key="1">
    <source>
        <dbReference type="ARBA" id="ARBA00004201"/>
    </source>
</evidence>
<reference evidence="8" key="1">
    <citation type="submission" date="2015-11" db="EMBL/GenBank/DDBJ databases">
        <title>De novo transcriptome assembly of four potential Pierce s Disease insect vectors from Arizona vineyards.</title>
        <authorList>
            <person name="Tassone E.E."/>
        </authorList>
    </citation>
    <scope>NUCLEOTIDE SEQUENCE</scope>
</reference>